<reference evidence="2 3" key="1">
    <citation type="submission" date="2016-03" db="EMBL/GenBank/DDBJ databases">
        <title>Trachymyrmex septentrionalis WGS genome.</title>
        <authorList>
            <person name="Nygaard S."/>
            <person name="Hu H."/>
            <person name="Boomsma J."/>
            <person name="Zhang G."/>
        </authorList>
    </citation>
    <scope>NUCLEOTIDE SEQUENCE [LARGE SCALE GENOMIC DNA]</scope>
    <source>
        <strain evidence="2">Tsep2-gDNA-1</strain>
        <tissue evidence="2">Whole body</tissue>
    </source>
</reference>
<feature type="region of interest" description="Disordered" evidence="1">
    <location>
        <begin position="1"/>
        <end position="21"/>
    </location>
</feature>
<dbReference type="AlphaFoldDB" id="A0A195F366"/>
<name>A0A195F366_9HYME</name>
<evidence type="ECO:0000256" key="1">
    <source>
        <dbReference type="SAM" id="MobiDB-lite"/>
    </source>
</evidence>
<dbReference type="Proteomes" id="UP000078541">
    <property type="component" value="Unassembled WGS sequence"/>
</dbReference>
<proteinExistence type="predicted"/>
<evidence type="ECO:0000313" key="2">
    <source>
        <dbReference type="EMBL" id="KYN35020.1"/>
    </source>
</evidence>
<organism evidence="2 3">
    <name type="scientific">Trachymyrmex septentrionalis</name>
    <dbReference type="NCBI Taxonomy" id="34720"/>
    <lineage>
        <taxon>Eukaryota</taxon>
        <taxon>Metazoa</taxon>
        <taxon>Ecdysozoa</taxon>
        <taxon>Arthropoda</taxon>
        <taxon>Hexapoda</taxon>
        <taxon>Insecta</taxon>
        <taxon>Pterygota</taxon>
        <taxon>Neoptera</taxon>
        <taxon>Endopterygota</taxon>
        <taxon>Hymenoptera</taxon>
        <taxon>Apocrita</taxon>
        <taxon>Aculeata</taxon>
        <taxon>Formicoidea</taxon>
        <taxon>Formicidae</taxon>
        <taxon>Myrmicinae</taxon>
        <taxon>Trachymyrmex</taxon>
    </lineage>
</organism>
<sequence>MVGGTKRKGKRRNGKGVRGRNKASYRAKILFCTRQPFRLDPYSPSLLREGSSVPLLNSKAPLNEVNCSESNWNLRYVLVPFVGAHVEITWGQRKTIDYFYSNYI</sequence>
<gene>
    <name evidence="2" type="ORF">ALC56_10617</name>
</gene>
<accession>A0A195F366</accession>
<dbReference type="EMBL" id="KQ981836">
    <property type="protein sequence ID" value="KYN35020.1"/>
    <property type="molecule type" value="Genomic_DNA"/>
</dbReference>
<protein>
    <submittedName>
        <fullName evidence="2">Uncharacterized protein</fullName>
    </submittedName>
</protein>
<keyword evidence="3" id="KW-1185">Reference proteome</keyword>
<evidence type="ECO:0000313" key="3">
    <source>
        <dbReference type="Proteomes" id="UP000078541"/>
    </source>
</evidence>